<evidence type="ECO:0000313" key="2">
    <source>
        <dbReference type="EMBL" id="NKE45532.1"/>
    </source>
</evidence>
<feature type="transmembrane region" description="Helical" evidence="1">
    <location>
        <begin position="30"/>
        <end position="52"/>
    </location>
</feature>
<keyword evidence="3" id="KW-1185">Reference proteome</keyword>
<comment type="caution">
    <text evidence="2">The sequence shown here is derived from an EMBL/GenBank/DDBJ whole genome shotgun (WGS) entry which is preliminary data.</text>
</comment>
<keyword evidence="1" id="KW-0472">Membrane</keyword>
<keyword evidence="1" id="KW-0812">Transmembrane</keyword>
<keyword evidence="1" id="KW-1133">Transmembrane helix</keyword>
<name>A0ABX1EZN8_9PROT</name>
<organism evidence="2 3">
    <name type="scientific">Falsiroseomonas frigidaquae</name>
    <dbReference type="NCBI Taxonomy" id="487318"/>
    <lineage>
        <taxon>Bacteria</taxon>
        <taxon>Pseudomonadati</taxon>
        <taxon>Pseudomonadota</taxon>
        <taxon>Alphaproteobacteria</taxon>
        <taxon>Acetobacterales</taxon>
        <taxon>Roseomonadaceae</taxon>
        <taxon>Falsiroseomonas</taxon>
    </lineage>
</organism>
<proteinExistence type="predicted"/>
<dbReference type="EMBL" id="JAAVTX010000003">
    <property type="protein sequence ID" value="NKE45532.1"/>
    <property type="molecule type" value="Genomic_DNA"/>
</dbReference>
<evidence type="ECO:0000313" key="3">
    <source>
        <dbReference type="Proteomes" id="UP000765160"/>
    </source>
</evidence>
<reference evidence="2 3" key="1">
    <citation type="submission" date="2020-03" db="EMBL/GenBank/DDBJ databases">
        <title>Roseomonas selenitidurans sp. nov. isolated from soil.</title>
        <authorList>
            <person name="Liu H."/>
        </authorList>
    </citation>
    <scope>NUCLEOTIDE SEQUENCE [LARGE SCALE GENOMIC DNA]</scope>
    <source>
        <strain evidence="2 3">JCM 15073</strain>
    </source>
</reference>
<gene>
    <name evidence="2" type="ORF">HB662_12155</name>
</gene>
<sequence>MTALFTAASLLLAGGAGVLSSLLVAPVRGAGRMVALLLASTAAVGLGLLLLVGPPEAGVFLTGLGNGSAWL</sequence>
<dbReference type="Proteomes" id="UP000765160">
    <property type="component" value="Unassembled WGS sequence"/>
</dbReference>
<dbReference type="RefSeq" id="WP_168049962.1">
    <property type="nucleotide sequence ID" value="NZ_JAATJR010000003.1"/>
</dbReference>
<accession>A0ABX1EZN8</accession>
<evidence type="ECO:0000256" key="1">
    <source>
        <dbReference type="SAM" id="Phobius"/>
    </source>
</evidence>
<protein>
    <submittedName>
        <fullName evidence="2">Uncharacterized protein</fullName>
    </submittedName>
</protein>